<keyword evidence="2" id="KW-1185">Reference proteome</keyword>
<proteinExistence type="predicted"/>
<protein>
    <submittedName>
        <fullName evidence="1">Uncharacterized protein</fullName>
    </submittedName>
</protein>
<gene>
    <name evidence="1" type="ORF">PIB30_054350</name>
</gene>
<sequence>MDRLSDHHTQEENRKAIQTFHHLSGDFKRHKMESGIRIPYLNVCIESKRVERASRSRKRCVNRSTGSKVIED</sequence>
<name>A0ABU6YI24_9FABA</name>
<dbReference type="Proteomes" id="UP001341840">
    <property type="component" value="Unassembled WGS sequence"/>
</dbReference>
<reference evidence="1 2" key="1">
    <citation type="journal article" date="2023" name="Plants (Basel)">
        <title>Bridging the Gap: Combining Genomics and Transcriptomics Approaches to Understand Stylosanthes scabra, an Orphan Legume from the Brazilian Caatinga.</title>
        <authorList>
            <person name="Ferreira-Neto J.R.C."/>
            <person name="da Silva M.D."/>
            <person name="Binneck E."/>
            <person name="de Melo N.F."/>
            <person name="da Silva R.H."/>
            <person name="de Melo A.L.T.M."/>
            <person name="Pandolfi V."/>
            <person name="Bustamante F.O."/>
            <person name="Brasileiro-Vidal A.C."/>
            <person name="Benko-Iseppon A.M."/>
        </authorList>
    </citation>
    <scope>NUCLEOTIDE SEQUENCE [LARGE SCALE GENOMIC DNA]</scope>
    <source>
        <tissue evidence="1">Leaves</tissue>
    </source>
</reference>
<dbReference type="EMBL" id="JASCZI010242069">
    <property type="protein sequence ID" value="MED6209407.1"/>
    <property type="molecule type" value="Genomic_DNA"/>
</dbReference>
<evidence type="ECO:0000313" key="1">
    <source>
        <dbReference type="EMBL" id="MED6209407.1"/>
    </source>
</evidence>
<comment type="caution">
    <text evidence="1">The sequence shown here is derived from an EMBL/GenBank/DDBJ whole genome shotgun (WGS) entry which is preliminary data.</text>
</comment>
<evidence type="ECO:0000313" key="2">
    <source>
        <dbReference type="Proteomes" id="UP001341840"/>
    </source>
</evidence>
<organism evidence="1 2">
    <name type="scientific">Stylosanthes scabra</name>
    <dbReference type="NCBI Taxonomy" id="79078"/>
    <lineage>
        <taxon>Eukaryota</taxon>
        <taxon>Viridiplantae</taxon>
        <taxon>Streptophyta</taxon>
        <taxon>Embryophyta</taxon>
        <taxon>Tracheophyta</taxon>
        <taxon>Spermatophyta</taxon>
        <taxon>Magnoliopsida</taxon>
        <taxon>eudicotyledons</taxon>
        <taxon>Gunneridae</taxon>
        <taxon>Pentapetalae</taxon>
        <taxon>rosids</taxon>
        <taxon>fabids</taxon>
        <taxon>Fabales</taxon>
        <taxon>Fabaceae</taxon>
        <taxon>Papilionoideae</taxon>
        <taxon>50 kb inversion clade</taxon>
        <taxon>dalbergioids sensu lato</taxon>
        <taxon>Dalbergieae</taxon>
        <taxon>Pterocarpus clade</taxon>
        <taxon>Stylosanthes</taxon>
    </lineage>
</organism>
<accession>A0ABU6YI24</accession>